<dbReference type="KEGG" id="sjp:SJA_C1-31790"/>
<dbReference type="Proteomes" id="UP000007753">
    <property type="component" value="Chromosome 1"/>
</dbReference>
<evidence type="ECO:0000313" key="2">
    <source>
        <dbReference type="Proteomes" id="UP000007753"/>
    </source>
</evidence>
<sequence length="66" mass="7279">MPSSVSTKISDVAFPKRLSKPRGYNNSIIKTIVLGKGPNFVFLRLASLSANTNRSPFVLFSKNDHN</sequence>
<accession>D4Z5Y1</accession>
<dbReference type="EMBL" id="AP010803">
    <property type="protein sequence ID" value="BAI98013.1"/>
    <property type="molecule type" value="Genomic_DNA"/>
</dbReference>
<keyword evidence="2" id="KW-1185">Reference proteome</keyword>
<gene>
    <name evidence="1" type="ordered locus">SJA_C1-31790</name>
</gene>
<organism evidence="1 2">
    <name type="scientific">Sphingobium indicum (strain DSM 16413 / CCM 7287 / MTCC 6362 / UT26 / NBRC 101211 / UT26S)</name>
    <name type="common">Sphingobium japonicum</name>
    <dbReference type="NCBI Taxonomy" id="452662"/>
    <lineage>
        <taxon>Bacteria</taxon>
        <taxon>Pseudomonadati</taxon>
        <taxon>Pseudomonadota</taxon>
        <taxon>Alphaproteobacteria</taxon>
        <taxon>Sphingomonadales</taxon>
        <taxon>Sphingomonadaceae</taxon>
        <taxon>Sphingobium</taxon>
    </lineage>
</organism>
<evidence type="ECO:0000313" key="1">
    <source>
        <dbReference type="EMBL" id="BAI98013.1"/>
    </source>
</evidence>
<name>D4Z5Y1_SPHIU</name>
<dbReference type="AlphaFoldDB" id="D4Z5Y1"/>
<proteinExistence type="predicted"/>
<reference evidence="1 2" key="1">
    <citation type="journal article" date="2010" name="J. Bacteriol.">
        <title>Complete genome sequence of the representative gamma-hexachlorocyclohexane-degrading bacterium Sphingobium japonicum UT26.</title>
        <authorList>
            <person name="Nagata Y."/>
            <person name="Ohtsubo Y."/>
            <person name="Endo R."/>
            <person name="Ichikawa N."/>
            <person name="Ankai A."/>
            <person name="Oguchi A."/>
            <person name="Fukui S."/>
            <person name="Fujita N."/>
            <person name="Tsuda M."/>
        </authorList>
    </citation>
    <scope>NUCLEOTIDE SEQUENCE [LARGE SCALE GENOMIC DNA]</scope>
    <source>
        <strain evidence="2">DSM 16413 / CCM 7287 / MTCC 6362 / UT26 / NBRC 101211 / UT26S</strain>
    </source>
</reference>
<protein>
    <submittedName>
        <fullName evidence="1">Uncharacterized protein</fullName>
    </submittedName>
</protein>
<dbReference type="HOGENOM" id="CLU_2829010_0_0_5"/>